<evidence type="ECO:0000259" key="8">
    <source>
        <dbReference type="Pfam" id="PF02163"/>
    </source>
</evidence>
<feature type="transmembrane region" description="Helical" evidence="7">
    <location>
        <begin position="76"/>
        <end position="101"/>
    </location>
</feature>
<reference evidence="9" key="2">
    <citation type="submission" date="2016-02" db="EMBL/GenBank/DDBJ databases">
        <title>Genome sequence of Clostridium beijerinckii strain 59B.</title>
        <authorList>
            <person name="Little G.T."/>
            <person name="Minton N.P."/>
        </authorList>
    </citation>
    <scope>NUCLEOTIDE SEQUENCE</scope>
    <source>
        <strain evidence="9">NCIMB 14988</strain>
    </source>
</reference>
<dbReference type="Pfam" id="PF02163">
    <property type="entry name" value="Peptidase_M50"/>
    <property type="match status" value="1"/>
</dbReference>
<feature type="transmembrane region" description="Helical" evidence="7">
    <location>
        <begin position="150"/>
        <end position="171"/>
    </location>
</feature>
<dbReference type="Proteomes" id="UP000821656">
    <property type="component" value="Unassembled WGS sequence"/>
</dbReference>
<evidence type="ECO:0000256" key="3">
    <source>
        <dbReference type="ARBA" id="ARBA00007931"/>
    </source>
</evidence>
<sequence>MERFKKIIIYIIPYILVYITSCLTTLSHELGHSITAYFFDIKNNPFDLNYSTKIFMFGISENVDYNKVSKLIQYKAILISAAGLIVNFIFAISIIILLIFFYRNLNKFICYVLYLFLFWNTNEFFNYFIIRNIFLRGDVANIVTYGIPHIYVLIFGIWFSLILVYFLFLKVKKNLFKIFNLTQNQCIKFTKIIVLSFVICQILTLYNAVFYYS</sequence>
<proteinExistence type="inferred from homology"/>
<evidence type="ECO:0000256" key="5">
    <source>
        <dbReference type="ARBA" id="ARBA00022989"/>
    </source>
</evidence>
<dbReference type="Proteomes" id="UP000031866">
    <property type="component" value="Chromosome"/>
</dbReference>
<evidence type="ECO:0000313" key="10">
    <source>
        <dbReference type="EMBL" id="NRV11005.1"/>
    </source>
</evidence>
<dbReference type="RefSeq" id="WP_041897970.1">
    <property type="nucleotide sequence ID" value="NZ_CP010086.2"/>
</dbReference>
<dbReference type="EMBL" id="CP010086">
    <property type="protein sequence ID" value="AJH00271.1"/>
    <property type="molecule type" value="Genomic_DNA"/>
</dbReference>
<comment type="subcellular location">
    <subcellularLocation>
        <location evidence="2">Membrane</location>
        <topology evidence="2">Multi-pass membrane protein</topology>
    </subcellularLocation>
</comment>
<evidence type="ECO:0000256" key="7">
    <source>
        <dbReference type="SAM" id="Phobius"/>
    </source>
</evidence>
<evidence type="ECO:0000256" key="6">
    <source>
        <dbReference type="ARBA" id="ARBA00023136"/>
    </source>
</evidence>
<protein>
    <recommendedName>
        <fullName evidence="8">Peptidase M50 domain-containing protein</fullName>
    </recommendedName>
</protein>
<comment type="cofactor">
    <cofactor evidence="1">
        <name>Zn(2+)</name>
        <dbReference type="ChEBI" id="CHEBI:29105"/>
    </cofactor>
</comment>
<evidence type="ECO:0000256" key="4">
    <source>
        <dbReference type="ARBA" id="ARBA00022692"/>
    </source>
</evidence>
<dbReference type="STRING" id="1520.LF65_03716"/>
<feature type="transmembrane region" description="Helical" evidence="7">
    <location>
        <begin position="7"/>
        <end position="26"/>
    </location>
</feature>
<reference evidence="11" key="1">
    <citation type="submission" date="2014-12" db="EMBL/GenBank/DDBJ databases">
        <title>Genome sequence of Clostridium beijerinckii strain 59B.</title>
        <authorList>
            <person name="Little G.T."/>
            <person name="Minton N.P."/>
        </authorList>
    </citation>
    <scope>NUCLEOTIDE SEQUENCE [LARGE SCALE GENOMIC DNA]</scope>
    <source>
        <strain evidence="11">59B</strain>
    </source>
</reference>
<gene>
    <name evidence="10" type="ORF">DFH45_003968</name>
    <name evidence="9" type="ORF">LF65_03716</name>
</gene>
<dbReference type="GO" id="GO:0016020">
    <property type="term" value="C:membrane"/>
    <property type="evidence" value="ECO:0007669"/>
    <property type="project" value="UniProtKB-SubCell"/>
</dbReference>
<dbReference type="GO" id="GO:0006508">
    <property type="term" value="P:proteolysis"/>
    <property type="evidence" value="ECO:0007669"/>
    <property type="project" value="InterPro"/>
</dbReference>
<keyword evidence="4 7" id="KW-0812">Transmembrane</keyword>
<dbReference type="EMBL" id="JABSXK010000001">
    <property type="protein sequence ID" value="NRV11005.1"/>
    <property type="molecule type" value="Genomic_DNA"/>
</dbReference>
<evidence type="ECO:0000256" key="1">
    <source>
        <dbReference type="ARBA" id="ARBA00001947"/>
    </source>
</evidence>
<accession>A0A0B5QH55</accession>
<organism evidence="9 11">
    <name type="scientific">Clostridium beijerinckii</name>
    <name type="common">Clostridium MP</name>
    <dbReference type="NCBI Taxonomy" id="1520"/>
    <lineage>
        <taxon>Bacteria</taxon>
        <taxon>Bacillati</taxon>
        <taxon>Bacillota</taxon>
        <taxon>Clostridia</taxon>
        <taxon>Eubacteriales</taxon>
        <taxon>Clostridiaceae</taxon>
        <taxon>Clostridium</taxon>
    </lineage>
</organism>
<keyword evidence="6 7" id="KW-0472">Membrane</keyword>
<feature type="transmembrane region" description="Helical" evidence="7">
    <location>
        <begin position="108"/>
        <end position="130"/>
    </location>
</feature>
<feature type="domain" description="Peptidase M50" evidence="8">
    <location>
        <begin position="26"/>
        <end position="193"/>
    </location>
</feature>
<reference evidence="10" key="3">
    <citation type="submission" date="2020-05" db="EMBL/GenBank/DDBJ databases">
        <title>Genomic insights into acetone-butanol-ethanol (ABE) fermentation by sequencing solventogenic clostridia strains.</title>
        <authorList>
            <person name="Brown S."/>
        </authorList>
    </citation>
    <scope>NUCLEOTIDE SEQUENCE</scope>
    <source>
        <strain evidence="10">DJ126</strain>
    </source>
</reference>
<comment type="similarity">
    <text evidence="3">Belongs to the peptidase M50B family.</text>
</comment>
<evidence type="ECO:0000256" key="2">
    <source>
        <dbReference type="ARBA" id="ARBA00004141"/>
    </source>
</evidence>
<evidence type="ECO:0000313" key="11">
    <source>
        <dbReference type="Proteomes" id="UP000031866"/>
    </source>
</evidence>
<evidence type="ECO:0000313" key="9">
    <source>
        <dbReference type="EMBL" id="AJH00271.1"/>
    </source>
</evidence>
<dbReference type="KEGG" id="cbei:LF65_03716"/>
<name>A0A0B5QH55_CLOBE</name>
<keyword evidence="5 7" id="KW-1133">Transmembrane helix</keyword>
<dbReference type="AlphaFoldDB" id="A0A0B5QH55"/>
<feature type="transmembrane region" description="Helical" evidence="7">
    <location>
        <begin position="192"/>
        <end position="212"/>
    </location>
</feature>
<dbReference type="InterPro" id="IPR008915">
    <property type="entry name" value="Peptidase_M50"/>
</dbReference>